<evidence type="ECO:0000256" key="9">
    <source>
        <dbReference type="SAM" id="Phobius"/>
    </source>
</evidence>
<dbReference type="InterPro" id="IPR003594">
    <property type="entry name" value="HATPase_dom"/>
</dbReference>
<feature type="transmembrane region" description="Helical" evidence="9">
    <location>
        <begin position="138"/>
        <end position="158"/>
    </location>
</feature>
<dbReference type="GO" id="GO:0005524">
    <property type="term" value="F:ATP binding"/>
    <property type="evidence" value="ECO:0007669"/>
    <property type="project" value="UniProtKB-KW"/>
</dbReference>
<evidence type="ECO:0000256" key="1">
    <source>
        <dbReference type="ARBA" id="ARBA00000085"/>
    </source>
</evidence>
<feature type="transmembrane region" description="Helical" evidence="9">
    <location>
        <begin position="35"/>
        <end position="54"/>
    </location>
</feature>
<keyword evidence="3" id="KW-0597">Phosphoprotein</keyword>
<feature type="transmembrane region" description="Helical" evidence="9">
    <location>
        <begin position="104"/>
        <end position="126"/>
    </location>
</feature>
<reference evidence="11 12" key="1">
    <citation type="submission" date="2020-08" db="EMBL/GenBank/DDBJ databases">
        <title>Genomic Encyclopedia of Type Strains, Phase IV (KMG-IV): sequencing the most valuable type-strain genomes for metagenomic binning, comparative biology and taxonomic classification.</title>
        <authorList>
            <person name="Goeker M."/>
        </authorList>
    </citation>
    <scope>NUCLEOTIDE SEQUENCE [LARGE SCALE GENOMIC DNA]</scope>
    <source>
        <strain evidence="11 12">DSM 19169</strain>
    </source>
</reference>
<dbReference type="Gene3D" id="1.10.287.130">
    <property type="match status" value="1"/>
</dbReference>
<dbReference type="PANTHER" id="PTHR43065:SF10">
    <property type="entry name" value="PEROXIDE STRESS-ACTIVATED HISTIDINE KINASE MAK3"/>
    <property type="match status" value="1"/>
</dbReference>
<dbReference type="GO" id="GO:0000155">
    <property type="term" value="F:phosphorelay sensor kinase activity"/>
    <property type="evidence" value="ECO:0007669"/>
    <property type="project" value="InterPro"/>
</dbReference>
<feature type="transmembrane region" description="Helical" evidence="9">
    <location>
        <begin position="66"/>
        <end position="92"/>
    </location>
</feature>
<keyword evidence="9" id="KW-0812">Transmembrane</keyword>
<dbReference type="RefSeq" id="WP_183240262.1">
    <property type="nucleotide sequence ID" value="NZ_JACHEQ010000001.1"/>
</dbReference>
<keyword evidence="5" id="KW-0547">Nucleotide-binding</keyword>
<keyword evidence="9" id="KW-1133">Transmembrane helix</keyword>
<dbReference type="AlphaFoldDB" id="A0A7W8JBW9"/>
<keyword evidence="6 11" id="KW-0418">Kinase</keyword>
<dbReference type="Pfam" id="PF02518">
    <property type="entry name" value="HATPase_c"/>
    <property type="match status" value="1"/>
</dbReference>
<dbReference type="InterPro" id="IPR004358">
    <property type="entry name" value="Sig_transdc_His_kin-like_C"/>
</dbReference>
<comment type="caution">
    <text evidence="11">The sequence shown here is derived from an EMBL/GenBank/DDBJ whole genome shotgun (WGS) entry which is preliminary data.</text>
</comment>
<keyword evidence="12" id="KW-1185">Reference proteome</keyword>
<dbReference type="Pfam" id="PF00512">
    <property type="entry name" value="HisKA"/>
    <property type="match status" value="1"/>
</dbReference>
<dbReference type="PROSITE" id="PS50109">
    <property type="entry name" value="HIS_KIN"/>
    <property type="match status" value="1"/>
</dbReference>
<evidence type="ECO:0000256" key="7">
    <source>
        <dbReference type="ARBA" id="ARBA00022840"/>
    </source>
</evidence>
<feature type="transmembrane region" description="Helical" evidence="9">
    <location>
        <begin position="203"/>
        <end position="221"/>
    </location>
</feature>
<dbReference type="CDD" id="cd00082">
    <property type="entry name" value="HisKA"/>
    <property type="match status" value="1"/>
</dbReference>
<organism evidence="11 12">
    <name type="scientific">Anoxybacillus mongoliensis</name>
    <dbReference type="NCBI Taxonomy" id="452565"/>
    <lineage>
        <taxon>Bacteria</taxon>
        <taxon>Bacillati</taxon>
        <taxon>Bacillota</taxon>
        <taxon>Bacilli</taxon>
        <taxon>Bacillales</taxon>
        <taxon>Anoxybacillaceae</taxon>
        <taxon>Anoxybacillus</taxon>
    </lineage>
</organism>
<dbReference type="PRINTS" id="PR00344">
    <property type="entry name" value="BCTRLSENSOR"/>
</dbReference>
<dbReference type="InterPro" id="IPR003661">
    <property type="entry name" value="HisK_dim/P_dom"/>
</dbReference>
<evidence type="ECO:0000313" key="11">
    <source>
        <dbReference type="EMBL" id="MBB5354186.1"/>
    </source>
</evidence>
<dbReference type="InterPro" id="IPR036890">
    <property type="entry name" value="HATPase_C_sf"/>
</dbReference>
<feature type="domain" description="Histidine kinase" evidence="10">
    <location>
        <begin position="363"/>
        <end position="568"/>
    </location>
</feature>
<dbReference type="Proteomes" id="UP000583699">
    <property type="component" value="Unassembled WGS sequence"/>
</dbReference>
<dbReference type="SUPFAM" id="SSF55785">
    <property type="entry name" value="PYP-like sensor domain (PAS domain)"/>
    <property type="match status" value="1"/>
</dbReference>
<gene>
    <name evidence="11" type="ORF">HNR43_000141</name>
</gene>
<evidence type="ECO:0000256" key="5">
    <source>
        <dbReference type="ARBA" id="ARBA00022741"/>
    </source>
</evidence>
<dbReference type="PROSITE" id="PS51257">
    <property type="entry name" value="PROKAR_LIPOPROTEIN"/>
    <property type="match status" value="1"/>
</dbReference>
<accession>A0A7W8JBW9</accession>
<dbReference type="SUPFAM" id="SSF47384">
    <property type="entry name" value="Homodimeric domain of signal transducing histidine kinase"/>
    <property type="match status" value="1"/>
</dbReference>
<evidence type="ECO:0000256" key="3">
    <source>
        <dbReference type="ARBA" id="ARBA00022553"/>
    </source>
</evidence>
<dbReference type="EC" id="2.7.13.3" evidence="2"/>
<name>A0A7W8JBW9_9BACL</name>
<dbReference type="EMBL" id="JACHEQ010000001">
    <property type="protein sequence ID" value="MBB5354186.1"/>
    <property type="molecule type" value="Genomic_DNA"/>
</dbReference>
<keyword evidence="4" id="KW-0808">Transferase</keyword>
<evidence type="ECO:0000256" key="8">
    <source>
        <dbReference type="ARBA" id="ARBA00023012"/>
    </source>
</evidence>
<dbReference type="SUPFAM" id="SSF55874">
    <property type="entry name" value="ATPase domain of HSP90 chaperone/DNA topoisomerase II/histidine kinase"/>
    <property type="match status" value="1"/>
</dbReference>
<dbReference type="InterPro" id="IPR005467">
    <property type="entry name" value="His_kinase_dom"/>
</dbReference>
<dbReference type="Gene3D" id="3.30.450.20">
    <property type="entry name" value="PAS domain"/>
    <property type="match status" value="1"/>
</dbReference>
<dbReference type="SMART" id="SM00388">
    <property type="entry name" value="HisKA"/>
    <property type="match status" value="1"/>
</dbReference>
<comment type="catalytic activity">
    <reaction evidence="1">
        <text>ATP + protein L-histidine = ADP + protein N-phospho-L-histidine.</text>
        <dbReference type="EC" id="2.7.13.3"/>
    </reaction>
</comment>
<evidence type="ECO:0000259" key="10">
    <source>
        <dbReference type="PROSITE" id="PS50109"/>
    </source>
</evidence>
<sequence>MKRLYTWYVALISIMGCALFLYIRPFEHVEQQWLLLLLLSFSTALLSIYIVHLPPKGNAFSLDSTIYLATIFVYGLETSLMVLLLSMIPTYLFHEKKMAWWKHVCNFAMYTCMIVGAYYSFVMLGGESGSFSISFLDAYLFSLIVYSTINMLLIIGFFSLSSSSGVRHILMEMLNEWLFTYGVTLLTSLVLVSLLLLNEYFGILLFTAIGLLLSLAFRQYGRLYEKVANDKTYIEQLLNSLPIGIVTIDESTSNNFINDSAAMLLDLDKKEMKQMIEQERESEKNALFWNLFIHRDPFQQVKVPYEKDEKKKIFLASQSNLLNLYGEKVGRTIFFLDITEMEELTKRIHQSEKLALMGEMATKAAHEIRNPLTVIHGFLAFMNENLAENAREQYHIPLLLKEIDRINAIVEDMLLIAKPSAPMLKETHMETIVQDLLSLLQHTFETKKIAVHVRLDRVPLWIDPKQMMQVLYNLLHNSIEAIEENGTICIYSDVNEGTYNMYIYDSGRGISKEMEKALFEPFMTTKSSGTGLGLTIVKRIIENHGGTIALHDSSEKGTTFVISLPIGR</sequence>
<dbReference type="CDD" id="cd00075">
    <property type="entry name" value="HATPase"/>
    <property type="match status" value="1"/>
</dbReference>
<feature type="transmembrane region" description="Helical" evidence="9">
    <location>
        <begin position="178"/>
        <end position="197"/>
    </location>
</feature>
<evidence type="ECO:0000256" key="2">
    <source>
        <dbReference type="ARBA" id="ARBA00012438"/>
    </source>
</evidence>
<dbReference type="Gene3D" id="3.30.565.10">
    <property type="entry name" value="Histidine kinase-like ATPase, C-terminal domain"/>
    <property type="match status" value="1"/>
</dbReference>
<dbReference type="SMART" id="SM00387">
    <property type="entry name" value="HATPase_c"/>
    <property type="match status" value="1"/>
</dbReference>
<evidence type="ECO:0000256" key="4">
    <source>
        <dbReference type="ARBA" id="ARBA00022679"/>
    </source>
</evidence>
<evidence type="ECO:0000313" key="12">
    <source>
        <dbReference type="Proteomes" id="UP000583699"/>
    </source>
</evidence>
<dbReference type="PANTHER" id="PTHR43065">
    <property type="entry name" value="SENSOR HISTIDINE KINASE"/>
    <property type="match status" value="1"/>
</dbReference>
<keyword evidence="7" id="KW-0067">ATP-binding</keyword>
<evidence type="ECO:0000256" key="6">
    <source>
        <dbReference type="ARBA" id="ARBA00022777"/>
    </source>
</evidence>
<proteinExistence type="predicted"/>
<protein>
    <recommendedName>
        <fullName evidence="2">histidine kinase</fullName>
        <ecNumber evidence="2">2.7.13.3</ecNumber>
    </recommendedName>
</protein>
<keyword evidence="8" id="KW-0902">Two-component regulatory system</keyword>
<dbReference type="InterPro" id="IPR036097">
    <property type="entry name" value="HisK_dim/P_sf"/>
</dbReference>
<dbReference type="InterPro" id="IPR035965">
    <property type="entry name" value="PAS-like_dom_sf"/>
</dbReference>
<keyword evidence="9" id="KW-0472">Membrane</keyword>
<feature type="transmembrane region" description="Helical" evidence="9">
    <location>
        <begin position="6"/>
        <end position="23"/>
    </location>
</feature>